<organism evidence="1 2">
    <name type="scientific">Neurospora hispaniola</name>
    <dbReference type="NCBI Taxonomy" id="588809"/>
    <lineage>
        <taxon>Eukaryota</taxon>
        <taxon>Fungi</taxon>
        <taxon>Dikarya</taxon>
        <taxon>Ascomycota</taxon>
        <taxon>Pezizomycotina</taxon>
        <taxon>Sordariomycetes</taxon>
        <taxon>Sordariomycetidae</taxon>
        <taxon>Sordariales</taxon>
        <taxon>Sordariaceae</taxon>
        <taxon>Neurospora</taxon>
    </lineage>
</organism>
<dbReference type="Proteomes" id="UP001285908">
    <property type="component" value="Unassembled WGS sequence"/>
</dbReference>
<dbReference type="SUPFAM" id="SSF81383">
    <property type="entry name" value="F-box domain"/>
    <property type="match status" value="1"/>
</dbReference>
<dbReference type="AlphaFoldDB" id="A0AAJ0I565"/>
<accession>A0AAJ0I565</accession>
<keyword evidence="2" id="KW-1185">Reference proteome</keyword>
<evidence type="ECO:0008006" key="3">
    <source>
        <dbReference type="Google" id="ProtNLM"/>
    </source>
</evidence>
<dbReference type="Gene3D" id="1.20.1280.50">
    <property type="match status" value="1"/>
</dbReference>
<proteinExistence type="predicted"/>
<gene>
    <name evidence="1" type="ORF">B0T23DRAFT_162747</name>
</gene>
<protein>
    <recommendedName>
        <fullName evidence="3">F-box domain-containing protein</fullName>
    </recommendedName>
</protein>
<dbReference type="CDD" id="cd09917">
    <property type="entry name" value="F-box_SF"/>
    <property type="match status" value="1"/>
</dbReference>
<reference evidence="1 2" key="1">
    <citation type="journal article" date="2023" name="Mol. Phylogenet. Evol.">
        <title>Genome-scale phylogeny and comparative genomics of the fungal order Sordariales.</title>
        <authorList>
            <person name="Hensen N."/>
            <person name="Bonometti L."/>
            <person name="Westerberg I."/>
            <person name="Brannstrom I.O."/>
            <person name="Guillou S."/>
            <person name="Cros-Aarteil S."/>
            <person name="Calhoun S."/>
            <person name="Haridas S."/>
            <person name="Kuo A."/>
            <person name="Mondo S."/>
            <person name="Pangilinan J."/>
            <person name="Riley R."/>
            <person name="LaButti K."/>
            <person name="Andreopoulos B."/>
            <person name="Lipzen A."/>
            <person name="Chen C."/>
            <person name="Yan M."/>
            <person name="Daum C."/>
            <person name="Ng V."/>
            <person name="Clum A."/>
            <person name="Steindorff A."/>
            <person name="Ohm R.A."/>
            <person name="Martin F."/>
            <person name="Silar P."/>
            <person name="Natvig D.O."/>
            <person name="Lalanne C."/>
            <person name="Gautier V."/>
            <person name="Ament-Velasquez S.L."/>
            <person name="Kruys A."/>
            <person name="Hutchinson M.I."/>
            <person name="Powell A.J."/>
            <person name="Barry K."/>
            <person name="Miller A.N."/>
            <person name="Grigoriev I.V."/>
            <person name="Debuchy R."/>
            <person name="Gladieux P."/>
            <person name="Hiltunen Thoren M."/>
            <person name="Johannesson H."/>
        </authorList>
    </citation>
    <scope>NUCLEOTIDE SEQUENCE [LARGE SCALE GENOMIC DNA]</scope>
    <source>
        <strain evidence="1 2">FGSC 10403</strain>
    </source>
</reference>
<name>A0AAJ0I565_9PEZI</name>
<dbReference type="GeneID" id="87870375"/>
<dbReference type="InterPro" id="IPR036047">
    <property type="entry name" value="F-box-like_dom_sf"/>
</dbReference>
<comment type="caution">
    <text evidence="1">The sequence shown here is derived from an EMBL/GenBank/DDBJ whole genome shotgun (WGS) entry which is preliminary data.</text>
</comment>
<dbReference type="RefSeq" id="XP_062691661.1">
    <property type="nucleotide sequence ID" value="XM_062832753.1"/>
</dbReference>
<evidence type="ECO:0000313" key="2">
    <source>
        <dbReference type="Proteomes" id="UP001285908"/>
    </source>
</evidence>
<sequence>MRGVKRTRTNNGDSDIVLTTSEAMQNALAKQFEALGSDVGLRLANLRTLLSSLTPQETHFMRLHLQSLPPPADIISRFPADILVEISPYLSTLDIVNILNVSKAWRKSWAQREVVRALAKHHMPNFLPFYAHRNRLQSPEACTDQDLFNSFYQAARKFSIRQQGLFQSMICNPAPWLHFVTRDRFFTLEPTESIGDWDDVFPDQDIDDLNPDRLHDENKELPNQWRTFRYCNGKVAWQPDDDDDNLASLIFVDDLRSQRRKVYKVPVAVVLHGCVAELLALGSELVVVQVQRTCYAWNLETGERDSVTLPSADIQTVECEKNRVYILTPDVKVYVWTFKQGVREVDTREARKYAGPVAFYSGWLDAADRRGIFDLIPHPLLDDTFYLLALQDDPVKLERALVVLEYNHSGTLHLHTTALPQVRSLARTWGTGDFNSDFHDMDRPGSTGGYKDYFKPTTQKVDAYGNYAVCQFHLDGWPKRPDYINQGVYDEDHPIYEDVGDDENEASWLVNVFLGFTVFFNALTASVSTSPFMSSTGVGPHSTVRWGGQQIDLVFAPTKRKDVDFAMLLISELNGQRRLESMDDLPVHCPSTLEAVEPIPVTHRLTKHLDHTPAKAGKMVHGHRCSNIVSRFLTESLEFIPSLQPLYGLDITFEYEQLIGKAECLEYHNPFYLQADEDFLVCIGSKGYVAWSFYHDMKDLQVKA</sequence>
<dbReference type="EMBL" id="JAULSX010000005">
    <property type="protein sequence ID" value="KAK3490478.1"/>
    <property type="molecule type" value="Genomic_DNA"/>
</dbReference>
<evidence type="ECO:0000313" key="1">
    <source>
        <dbReference type="EMBL" id="KAK3490478.1"/>
    </source>
</evidence>